<gene>
    <name evidence="2" type="ORF">QRT03_13630</name>
</gene>
<reference evidence="2 3" key="1">
    <citation type="submission" date="2023-06" db="EMBL/GenBank/DDBJ databases">
        <title>Actinomycetospora Odt1-22.</title>
        <authorList>
            <person name="Supong K."/>
        </authorList>
    </citation>
    <scope>NUCLEOTIDE SEQUENCE [LARGE SCALE GENOMIC DNA]</scope>
    <source>
        <strain evidence="2 3">Odt1-22</strain>
    </source>
</reference>
<dbReference type="RefSeq" id="WP_286053412.1">
    <property type="nucleotide sequence ID" value="NZ_JASVWF010000003.1"/>
</dbReference>
<comment type="caution">
    <text evidence="2">The sequence shown here is derived from an EMBL/GenBank/DDBJ whole genome shotgun (WGS) entry which is preliminary data.</text>
</comment>
<dbReference type="EMBL" id="JASVWF010000003">
    <property type="protein sequence ID" value="MDL5157004.1"/>
    <property type="molecule type" value="Genomic_DNA"/>
</dbReference>
<feature type="compositionally biased region" description="Basic and acidic residues" evidence="1">
    <location>
        <begin position="1"/>
        <end position="16"/>
    </location>
</feature>
<evidence type="ECO:0000313" key="2">
    <source>
        <dbReference type="EMBL" id="MDL5157004.1"/>
    </source>
</evidence>
<organism evidence="2 3">
    <name type="scientific">Actinomycetospora termitidis</name>
    <dbReference type="NCBI Taxonomy" id="3053470"/>
    <lineage>
        <taxon>Bacteria</taxon>
        <taxon>Bacillati</taxon>
        <taxon>Actinomycetota</taxon>
        <taxon>Actinomycetes</taxon>
        <taxon>Pseudonocardiales</taxon>
        <taxon>Pseudonocardiaceae</taxon>
        <taxon>Actinomycetospora</taxon>
    </lineage>
</organism>
<sequence>MSARRLDPGDWGERPQPRKPRAPHRVVLRHRTEIELGTLLGALGFSLWLGSGSWPRLLVVALLLVTLLSVEVREMVLGQWRRIVMSRRLQQAFLELGICSRHRRLTPSVIDSSAMPGATVVRVWIPVGLTVDDLARQRHAIAETCFVDEVHVERRPGRTNTAEIILIHRTLGRRT</sequence>
<accession>A0ABT7M9X6</accession>
<evidence type="ECO:0000256" key="1">
    <source>
        <dbReference type="SAM" id="MobiDB-lite"/>
    </source>
</evidence>
<name>A0ABT7M9X6_9PSEU</name>
<dbReference type="Proteomes" id="UP001231924">
    <property type="component" value="Unassembled WGS sequence"/>
</dbReference>
<evidence type="ECO:0000313" key="3">
    <source>
        <dbReference type="Proteomes" id="UP001231924"/>
    </source>
</evidence>
<protein>
    <recommendedName>
        <fullName evidence="4">Integral membrane protein</fullName>
    </recommendedName>
</protein>
<feature type="region of interest" description="Disordered" evidence="1">
    <location>
        <begin position="1"/>
        <end position="23"/>
    </location>
</feature>
<proteinExistence type="predicted"/>
<keyword evidence="3" id="KW-1185">Reference proteome</keyword>
<evidence type="ECO:0008006" key="4">
    <source>
        <dbReference type="Google" id="ProtNLM"/>
    </source>
</evidence>